<keyword evidence="3" id="KW-1185">Reference proteome</keyword>
<evidence type="ECO:0000259" key="1">
    <source>
        <dbReference type="SMART" id="SM00507"/>
    </source>
</evidence>
<feature type="domain" description="HNH nuclease" evidence="1">
    <location>
        <begin position="325"/>
        <end position="377"/>
    </location>
</feature>
<dbReference type="InterPro" id="IPR003870">
    <property type="entry name" value="DUF222"/>
</dbReference>
<dbReference type="CDD" id="cd00085">
    <property type="entry name" value="HNHc"/>
    <property type="match status" value="1"/>
</dbReference>
<proteinExistence type="predicted"/>
<reference evidence="2 3" key="1">
    <citation type="journal article" date="2017" name="Int. J. Syst. Evol. Microbiol.">
        <title>Pseudokineococcus basanitobsidens sp. nov., isolated from volcanic rock.</title>
        <authorList>
            <person name="Lee D.W."/>
            <person name="Park M.Y."/>
            <person name="Kim J.J."/>
            <person name="Kim B.S."/>
        </authorList>
    </citation>
    <scope>NUCLEOTIDE SEQUENCE [LARGE SCALE GENOMIC DNA]</scope>
    <source>
        <strain evidence="2 3">DSM 103726</strain>
    </source>
</reference>
<dbReference type="EMBL" id="JBBIAA010000003">
    <property type="protein sequence ID" value="MEJ5944559.1"/>
    <property type="molecule type" value="Genomic_DNA"/>
</dbReference>
<evidence type="ECO:0000313" key="3">
    <source>
        <dbReference type="Proteomes" id="UP001387100"/>
    </source>
</evidence>
<comment type="caution">
    <text evidence="2">The sequence shown here is derived from an EMBL/GenBank/DDBJ whole genome shotgun (WGS) entry which is preliminary data.</text>
</comment>
<gene>
    <name evidence="2" type="ORF">WDZ17_04525</name>
</gene>
<sequence length="438" mass="46475">MDVGVAAVTAAVDALLAAEVWRCTDAGVREAVVALERQAARLDAVRLRLLAAADERSVGRTGGAPSTADWLVGATTTRAEHARKRVDLAVALDTTLTATGTALAAGDVTGDQAGVIATTMTRVHPDVDAATRTDAEAFLLEQAQHLDPRRLAHVGRHLTARLDPGPHDDLARTEARQIRQRAVRCTQTDDGTWLISGVLDPTGGATLTAALEPRAAPAPATDGTPDLRSHARRLADALVTLADAHLAGHTGSSTSRPRLLVTVPLATLTDPATPGAAPGHLPGGAPVSGQQTQLLSCDAEVVPVLVDHDGTPLDVGRTVYSFPDRVRTAIRHRDQTCSWTGCTRPAQWADIHHLLPWSKGGATSERNGTCLCGFHHRLVHAQGWRGELRGTQVVWHPPDQTDPHVPPPPWAPRLDTLVGRWRARASSWSRSRPACGPV</sequence>
<dbReference type="SMART" id="SM00507">
    <property type="entry name" value="HNHc"/>
    <property type="match status" value="1"/>
</dbReference>
<dbReference type="Pfam" id="PF02720">
    <property type="entry name" value="DUF222"/>
    <property type="match status" value="1"/>
</dbReference>
<protein>
    <submittedName>
        <fullName evidence="2">DUF222 domain-containing protein</fullName>
    </submittedName>
</protein>
<dbReference type="InterPro" id="IPR003615">
    <property type="entry name" value="HNH_nuc"/>
</dbReference>
<dbReference type="Gene3D" id="1.10.30.50">
    <property type="match status" value="1"/>
</dbReference>
<name>A0ABU8RHM7_9ACTN</name>
<accession>A0ABU8RHM7</accession>
<dbReference type="Proteomes" id="UP001387100">
    <property type="component" value="Unassembled WGS sequence"/>
</dbReference>
<evidence type="ECO:0000313" key="2">
    <source>
        <dbReference type="EMBL" id="MEJ5944559.1"/>
    </source>
</evidence>
<dbReference type="RefSeq" id="WP_339573945.1">
    <property type="nucleotide sequence ID" value="NZ_JBBIAA010000003.1"/>
</dbReference>
<organism evidence="2 3">
    <name type="scientific">Pseudokineococcus basanitobsidens</name>
    <dbReference type="NCBI Taxonomy" id="1926649"/>
    <lineage>
        <taxon>Bacteria</taxon>
        <taxon>Bacillati</taxon>
        <taxon>Actinomycetota</taxon>
        <taxon>Actinomycetes</taxon>
        <taxon>Kineosporiales</taxon>
        <taxon>Kineosporiaceae</taxon>
        <taxon>Pseudokineococcus</taxon>
    </lineage>
</organism>